<evidence type="ECO:0008006" key="5">
    <source>
        <dbReference type="Google" id="ProtNLM"/>
    </source>
</evidence>
<reference evidence="4" key="1">
    <citation type="journal article" date="2010" name="Science">
        <title>Signatures of adaptation to obligate biotrophy in the Hyaloperonospora arabidopsidis genome.</title>
        <authorList>
            <person name="Baxter L."/>
            <person name="Tripathy S."/>
            <person name="Ishaque N."/>
            <person name="Boot N."/>
            <person name="Cabral A."/>
            <person name="Kemen E."/>
            <person name="Thines M."/>
            <person name="Ah-Fong A."/>
            <person name="Anderson R."/>
            <person name="Badejoko W."/>
            <person name="Bittner-Eddy P."/>
            <person name="Boore J.L."/>
            <person name="Chibucos M.C."/>
            <person name="Coates M."/>
            <person name="Dehal P."/>
            <person name="Delehaunty K."/>
            <person name="Dong S."/>
            <person name="Downton P."/>
            <person name="Dumas B."/>
            <person name="Fabro G."/>
            <person name="Fronick C."/>
            <person name="Fuerstenberg S.I."/>
            <person name="Fulton L."/>
            <person name="Gaulin E."/>
            <person name="Govers F."/>
            <person name="Hughes L."/>
            <person name="Humphray S."/>
            <person name="Jiang R.H."/>
            <person name="Judelson H."/>
            <person name="Kamoun S."/>
            <person name="Kyung K."/>
            <person name="Meijer H."/>
            <person name="Minx P."/>
            <person name="Morris P."/>
            <person name="Nelson J."/>
            <person name="Phuntumart V."/>
            <person name="Qutob D."/>
            <person name="Rehmany A."/>
            <person name="Rougon-Cardoso A."/>
            <person name="Ryden P."/>
            <person name="Torto-Alalibo T."/>
            <person name="Studholme D."/>
            <person name="Wang Y."/>
            <person name="Win J."/>
            <person name="Wood J."/>
            <person name="Clifton S.W."/>
            <person name="Rogers J."/>
            <person name="Van den Ackerveken G."/>
            <person name="Jones J.D."/>
            <person name="McDowell J.M."/>
            <person name="Beynon J."/>
            <person name="Tyler B.M."/>
        </authorList>
    </citation>
    <scope>NUCLEOTIDE SEQUENCE [LARGE SCALE GENOMIC DNA]</scope>
    <source>
        <strain evidence="4">Emoy2</strain>
    </source>
</reference>
<evidence type="ECO:0000256" key="1">
    <source>
        <dbReference type="SAM" id="MobiDB-lite"/>
    </source>
</evidence>
<feature type="region of interest" description="Disordered" evidence="1">
    <location>
        <begin position="22"/>
        <end position="56"/>
    </location>
</feature>
<sequence length="70" mass="7439">MLVGLLPSIGAATAAATLEVGESNLEEEEEEEQVKLQRPETQVYRSPGDGRTYTTLNDVGAGVQYEGGRG</sequence>
<dbReference type="EnsemblProtists" id="HpaT802383">
    <property type="protein sequence ID" value="HpaP802383"/>
    <property type="gene ID" value="HpaG802383"/>
</dbReference>
<organism evidence="3 4">
    <name type="scientific">Hyaloperonospora arabidopsidis (strain Emoy2)</name>
    <name type="common">Downy mildew agent</name>
    <name type="synonym">Peronospora arabidopsidis</name>
    <dbReference type="NCBI Taxonomy" id="559515"/>
    <lineage>
        <taxon>Eukaryota</taxon>
        <taxon>Sar</taxon>
        <taxon>Stramenopiles</taxon>
        <taxon>Oomycota</taxon>
        <taxon>Peronosporomycetes</taxon>
        <taxon>Peronosporales</taxon>
        <taxon>Peronosporaceae</taxon>
        <taxon>Hyaloperonospora</taxon>
    </lineage>
</organism>
<evidence type="ECO:0000256" key="2">
    <source>
        <dbReference type="SAM" id="SignalP"/>
    </source>
</evidence>
<name>M4B7Y1_HYAAE</name>
<feature type="chain" id="PRO_5004048559" description="RxLR effector candidate protein" evidence="2">
    <location>
        <begin position="17"/>
        <end position="70"/>
    </location>
</feature>
<evidence type="ECO:0000313" key="3">
    <source>
        <dbReference type="EnsemblProtists" id="HpaP802383"/>
    </source>
</evidence>
<dbReference type="VEuPathDB" id="FungiDB:HpaG802383"/>
<proteinExistence type="predicted"/>
<dbReference type="Proteomes" id="UP000011713">
    <property type="component" value="Unassembled WGS sequence"/>
</dbReference>
<dbReference type="AlphaFoldDB" id="M4B7Y1"/>
<dbReference type="InParanoid" id="M4B7Y1"/>
<dbReference type="HOGENOM" id="CLU_2763254_0_0_1"/>
<protein>
    <recommendedName>
        <fullName evidence="5">RxLR effector candidate protein</fullName>
    </recommendedName>
</protein>
<evidence type="ECO:0000313" key="4">
    <source>
        <dbReference type="Proteomes" id="UP000011713"/>
    </source>
</evidence>
<feature type="signal peptide" evidence="2">
    <location>
        <begin position="1"/>
        <end position="16"/>
    </location>
</feature>
<keyword evidence="4" id="KW-1185">Reference proteome</keyword>
<keyword evidence="2" id="KW-0732">Signal</keyword>
<dbReference type="EMBL" id="JH597876">
    <property type="status" value="NOT_ANNOTATED_CDS"/>
    <property type="molecule type" value="Genomic_DNA"/>
</dbReference>
<accession>M4B7Y1</accession>
<reference evidence="3" key="2">
    <citation type="submission" date="2015-06" db="UniProtKB">
        <authorList>
            <consortium name="EnsemblProtists"/>
        </authorList>
    </citation>
    <scope>IDENTIFICATION</scope>
    <source>
        <strain evidence="3">Emoy2</strain>
    </source>
</reference>